<reference evidence="8 9" key="1">
    <citation type="submission" date="2020-08" db="EMBL/GenBank/DDBJ databases">
        <title>Functional genomics of gut bacteria from endangered species of beetles.</title>
        <authorList>
            <person name="Carlos-Shanley C."/>
        </authorList>
    </citation>
    <scope>NUCLEOTIDE SEQUENCE [LARGE SCALE GENOMIC DNA]</scope>
    <source>
        <strain evidence="8 9">S00245</strain>
    </source>
</reference>
<dbReference type="InterPro" id="IPR036097">
    <property type="entry name" value="HisK_dim/P_sf"/>
</dbReference>
<comment type="caution">
    <text evidence="8">The sequence shown here is derived from an EMBL/GenBank/DDBJ whole genome shotgun (WGS) entry which is preliminary data.</text>
</comment>
<dbReference type="InterPro" id="IPR036890">
    <property type="entry name" value="HATPase_C_sf"/>
</dbReference>
<dbReference type="InterPro" id="IPR005467">
    <property type="entry name" value="His_kinase_dom"/>
</dbReference>
<dbReference type="PANTHER" id="PTHR43711">
    <property type="entry name" value="TWO-COMPONENT HISTIDINE KINASE"/>
    <property type="match status" value="1"/>
</dbReference>
<keyword evidence="3" id="KW-0597">Phosphoprotein</keyword>
<evidence type="ECO:0000256" key="2">
    <source>
        <dbReference type="ARBA" id="ARBA00012438"/>
    </source>
</evidence>
<sequence length="459" mass="48911">MAVQEPILARAASDGADRLVHAEEPLAGLQRNCGGDLPGLIAVPELLELVRKARLYRLRLARSISAQDGGEAITAWVEVDPRGEDEDGCDIVLRSWQSAPIAPDDTRLAIDRRAALDREVSELSARLDAEQRILFVTSDSPDLQELARAMSAGLGRPFTDFLAPESHGARALHWRLLDGAPVRVSGSKRDWRIVLLPQAKPGHDPVGFELLLVSDEPPPAEEPEGEISLVPGSQGLVGHDLAPVLRQPIARIVANAETIRSRLAGPLPDAYANYAAEIANAGRLLLGLVEDLGDLEVVESAGFATAPDHIDLGEVARQAAGILGVRAREKGISVAAPVAALRAVAEFRRVLQVLINLIGNAIRYSPEGSRVEVRLERHGGQACVIVSDEGPGLAEADQAIVFEKFERLGRSGDGGSGLGLYISRRLARAMGGDLRVESEPGQGARFILEVPADGAADPQ</sequence>
<dbReference type="InterPro" id="IPR004358">
    <property type="entry name" value="Sig_transdc_His_kin-like_C"/>
</dbReference>
<dbReference type="SUPFAM" id="SSF55874">
    <property type="entry name" value="ATPase domain of HSP90 chaperone/DNA topoisomerase II/histidine kinase"/>
    <property type="match status" value="1"/>
</dbReference>
<dbReference type="CDD" id="cd00082">
    <property type="entry name" value="HisKA"/>
    <property type="match status" value="1"/>
</dbReference>
<dbReference type="AlphaFoldDB" id="A0A7W7K6Z6"/>
<dbReference type="Gene3D" id="3.30.565.10">
    <property type="entry name" value="Histidine kinase-like ATPase, C-terminal domain"/>
    <property type="match status" value="1"/>
</dbReference>
<dbReference type="CDD" id="cd00075">
    <property type="entry name" value="HATPase"/>
    <property type="match status" value="1"/>
</dbReference>
<gene>
    <name evidence="8" type="ORF">HNO88_000382</name>
</gene>
<dbReference type="RefSeq" id="WP_184242191.1">
    <property type="nucleotide sequence ID" value="NZ_JACHLR010000001.1"/>
</dbReference>
<dbReference type="InterPro" id="IPR050736">
    <property type="entry name" value="Sensor_HK_Regulatory"/>
</dbReference>
<dbReference type="SUPFAM" id="SSF47384">
    <property type="entry name" value="Homodimeric domain of signal transducing histidine kinase"/>
    <property type="match status" value="1"/>
</dbReference>
<dbReference type="Proteomes" id="UP000555448">
    <property type="component" value="Unassembled WGS sequence"/>
</dbReference>
<keyword evidence="5 8" id="KW-0418">Kinase</keyword>
<evidence type="ECO:0000256" key="5">
    <source>
        <dbReference type="ARBA" id="ARBA00022777"/>
    </source>
</evidence>
<comment type="catalytic activity">
    <reaction evidence="1">
        <text>ATP + protein L-histidine = ADP + protein N-phospho-L-histidine.</text>
        <dbReference type="EC" id="2.7.13.3"/>
    </reaction>
</comment>
<dbReference type="SMART" id="SM00387">
    <property type="entry name" value="HATPase_c"/>
    <property type="match status" value="1"/>
</dbReference>
<name>A0A7W7K6Z6_9SPHN</name>
<evidence type="ECO:0000313" key="8">
    <source>
        <dbReference type="EMBL" id="MBB4857085.1"/>
    </source>
</evidence>
<accession>A0A7W7K6Z6</accession>
<feature type="domain" description="Histidine kinase" evidence="7">
    <location>
        <begin position="240"/>
        <end position="454"/>
    </location>
</feature>
<dbReference type="GO" id="GO:0000155">
    <property type="term" value="F:phosphorelay sensor kinase activity"/>
    <property type="evidence" value="ECO:0007669"/>
    <property type="project" value="InterPro"/>
</dbReference>
<dbReference type="InterPro" id="IPR003594">
    <property type="entry name" value="HATPase_dom"/>
</dbReference>
<dbReference type="Pfam" id="PF02518">
    <property type="entry name" value="HATPase_c"/>
    <property type="match status" value="1"/>
</dbReference>
<organism evidence="8 9">
    <name type="scientific">Novosphingobium chloroacetimidivorans</name>
    <dbReference type="NCBI Taxonomy" id="1428314"/>
    <lineage>
        <taxon>Bacteria</taxon>
        <taxon>Pseudomonadati</taxon>
        <taxon>Pseudomonadota</taxon>
        <taxon>Alphaproteobacteria</taxon>
        <taxon>Sphingomonadales</taxon>
        <taxon>Sphingomonadaceae</taxon>
        <taxon>Novosphingobium</taxon>
    </lineage>
</organism>
<protein>
    <recommendedName>
        <fullName evidence="2">histidine kinase</fullName>
        <ecNumber evidence="2">2.7.13.3</ecNumber>
    </recommendedName>
</protein>
<evidence type="ECO:0000256" key="3">
    <source>
        <dbReference type="ARBA" id="ARBA00022553"/>
    </source>
</evidence>
<dbReference type="EMBL" id="JACHLR010000001">
    <property type="protein sequence ID" value="MBB4857085.1"/>
    <property type="molecule type" value="Genomic_DNA"/>
</dbReference>
<keyword evidence="4" id="KW-0808">Transferase</keyword>
<dbReference type="PROSITE" id="PS50109">
    <property type="entry name" value="HIS_KIN"/>
    <property type="match status" value="1"/>
</dbReference>
<evidence type="ECO:0000256" key="6">
    <source>
        <dbReference type="ARBA" id="ARBA00023012"/>
    </source>
</evidence>
<keyword evidence="6" id="KW-0902">Two-component regulatory system</keyword>
<evidence type="ECO:0000256" key="1">
    <source>
        <dbReference type="ARBA" id="ARBA00000085"/>
    </source>
</evidence>
<proteinExistence type="predicted"/>
<evidence type="ECO:0000256" key="4">
    <source>
        <dbReference type="ARBA" id="ARBA00022679"/>
    </source>
</evidence>
<dbReference type="InterPro" id="IPR003661">
    <property type="entry name" value="HisK_dim/P_dom"/>
</dbReference>
<dbReference type="PANTHER" id="PTHR43711:SF1">
    <property type="entry name" value="HISTIDINE KINASE 1"/>
    <property type="match status" value="1"/>
</dbReference>
<evidence type="ECO:0000259" key="7">
    <source>
        <dbReference type="PROSITE" id="PS50109"/>
    </source>
</evidence>
<dbReference type="PRINTS" id="PR00344">
    <property type="entry name" value="BCTRLSENSOR"/>
</dbReference>
<dbReference type="EC" id="2.7.13.3" evidence="2"/>
<evidence type="ECO:0000313" key="9">
    <source>
        <dbReference type="Proteomes" id="UP000555448"/>
    </source>
</evidence>
<keyword evidence="9" id="KW-1185">Reference proteome</keyword>